<evidence type="ECO:0000259" key="5">
    <source>
        <dbReference type="PROSITE" id="PS50932"/>
    </source>
</evidence>
<name>A0A285FZI0_9FIRM</name>
<sequence length="345" mass="38667">MIIMKVTIQDIADRAEVSPSTVSRVLNNKGRISEKTEEKVLAIAQQLGYKSRNSNGKSEESKNIAIIFNNKLNENLALNHFYSYVMEGVEVVLKDYNYHLFFKTITEEDTIADISNWIDEKEIAGLIFAGYEIDKDLILSVKKKGVPVVLVDNDLWDENIDCVVNDNVNGSRKIINHLIELGHKKIAFLSGPLSHVSLDERYIGYKQSLKQAGIEKEDDFIVFCEPSFEIEDGYEATKEMFAKAEVKPTAIFGANDKLAIGAMKAVQELGYSVPKDISIVGFDDIDMSEHLVPSLATVRIFKKEMGQMAAKRLYELINGVAVNPIKLVISVETIIRDSVAEINQE</sequence>
<organism evidence="6 7">
    <name type="scientific">Orenia metallireducens</name>
    <dbReference type="NCBI Taxonomy" id="1413210"/>
    <lineage>
        <taxon>Bacteria</taxon>
        <taxon>Bacillati</taxon>
        <taxon>Bacillota</taxon>
        <taxon>Clostridia</taxon>
        <taxon>Halanaerobiales</taxon>
        <taxon>Halobacteroidaceae</taxon>
        <taxon>Orenia</taxon>
    </lineage>
</organism>
<protein>
    <submittedName>
        <fullName evidence="6">Transcriptional regulator, LacI family</fullName>
    </submittedName>
</protein>
<dbReference type="PROSITE" id="PS50932">
    <property type="entry name" value="HTH_LACI_2"/>
    <property type="match status" value="1"/>
</dbReference>
<dbReference type="SUPFAM" id="SSF47413">
    <property type="entry name" value="lambda repressor-like DNA-binding domains"/>
    <property type="match status" value="1"/>
</dbReference>
<dbReference type="GO" id="GO:0003700">
    <property type="term" value="F:DNA-binding transcription factor activity"/>
    <property type="evidence" value="ECO:0007669"/>
    <property type="project" value="TreeGrafter"/>
</dbReference>
<accession>A0A285FZI0</accession>
<keyword evidence="4" id="KW-0804">Transcription</keyword>
<dbReference type="InterPro" id="IPR046335">
    <property type="entry name" value="LacI/GalR-like_sensor"/>
</dbReference>
<dbReference type="SUPFAM" id="SSF53822">
    <property type="entry name" value="Periplasmic binding protein-like I"/>
    <property type="match status" value="1"/>
</dbReference>
<dbReference type="Gene3D" id="1.10.260.40">
    <property type="entry name" value="lambda repressor-like DNA-binding domains"/>
    <property type="match status" value="1"/>
</dbReference>
<dbReference type="AlphaFoldDB" id="A0A285FZI0"/>
<evidence type="ECO:0000313" key="7">
    <source>
        <dbReference type="Proteomes" id="UP000219573"/>
    </source>
</evidence>
<keyword evidence="7" id="KW-1185">Reference proteome</keyword>
<dbReference type="CDD" id="cd01392">
    <property type="entry name" value="HTH_LacI"/>
    <property type="match status" value="1"/>
</dbReference>
<dbReference type="PANTHER" id="PTHR30146">
    <property type="entry name" value="LACI-RELATED TRANSCRIPTIONAL REPRESSOR"/>
    <property type="match status" value="1"/>
</dbReference>
<dbReference type="Pfam" id="PF00356">
    <property type="entry name" value="LacI"/>
    <property type="match status" value="1"/>
</dbReference>
<evidence type="ECO:0000313" key="6">
    <source>
        <dbReference type="EMBL" id="SNY15726.1"/>
    </source>
</evidence>
<dbReference type="InterPro" id="IPR010982">
    <property type="entry name" value="Lambda_DNA-bd_dom_sf"/>
</dbReference>
<dbReference type="Gene3D" id="3.40.50.2300">
    <property type="match status" value="2"/>
</dbReference>
<keyword evidence="3" id="KW-0238">DNA-binding</keyword>
<dbReference type="InterPro" id="IPR000843">
    <property type="entry name" value="HTH_LacI"/>
</dbReference>
<dbReference type="InterPro" id="IPR028082">
    <property type="entry name" value="Peripla_BP_I"/>
</dbReference>
<keyword evidence="2" id="KW-0805">Transcription regulation</keyword>
<reference evidence="7" key="1">
    <citation type="submission" date="2017-09" db="EMBL/GenBank/DDBJ databases">
        <authorList>
            <person name="Varghese N."/>
            <person name="Submissions S."/>
        </authorList>
    </citation>
    <scope>NUCLEOTIDE SEQUENCE [LARGE SCALE GENOMIC DNA]</scope>
    <source>
        <strain evidence="7">MSL47</strain>
    </source>
</reference>
<feature type="domain" description="HTH lacI-type" evidence="5">
    <location>
        <begin position="6"/>
        <end position="61"/>
    </location>
</feature>
<dbReference type="PROSITE" id="PS00356">
    <property type="entry name" value="HTH_LACI_1"/>
    <property type="match status" value="1"/>
</dbReference>
<dbReference type="Proteomes" id="UP000219573">
    <property type="component" value="Unassembled WGS sequence"/>
</dbReference>
<dbReference type="EMBL" id="OBDZ01000003">
    <property type="protein sequence ID" value="SNY15726.1"/>
    <property type="molecule type" value="Genomic_DNA"/>
</dbReference>
<dbReference type="GO" id="GO:0000976">
    <property type="term" value="F:transcription cis-regulatory region binding"/>
    <property type="evidence" value="ECO:0007669"/>
    <property type="project" value="TreeGrafter"/>
</dbReference>
<evidence type="ECO:0000256" key="4">
    <source>
        <dbReference type="ARBA" id="ARBA00023163"/>
    </source>
</evidence>
<keyword evidence="1" id="KW-0678">Repressor</keyword>
<dbReference type="PANTHER" id="PTHR30146:SF148">
    <property type="entry name" value="HTH-TYPE TRANSCRIPTIONAL REPRESSOR PURR-RELATED"/>
    <property type="match status" value="1"/>
</dbReference>
<evidence type="ECO:0000256" key="1">
    <source>
        <dbReference type="ARBA" id="ARBA00022491"/>
    </source>
</evidence>
<evidence type="ECO:0000256" key="3">
    <source>
        <dbReference type="ARBA" id="ARBA00023125"/>
    </source>
</evidence>
<dbReference type="CDD" id="cd06267">
    <property type="entry name" value="PBP1_LacI_sugar_binding-like"/>
    <property type="match status" value="1"/>
</dbReference>
<evidence type="ECO:0000256" key="2">
    <source>
        <dbReference type="ARBA" id="ARBA00023015"/>
    </source>
</evidence>
<dbReference type="Pfam" id="PF13377">
    <property type="entry name" value="Peripla_BP_3"/>
    <property type="match status" value="1"/>
</dbReference>
<proteinExistence type="predicted"/>
<gene>
    <name evidence="6" type="ORF">SAMN06265827_10385</name>
</gene>
<dbReference type="SMART" id="SM00354">
    <property type="entry name" value="HTH_LACI"/>
    <property type="match status" value="1"/>
</dbReference>